<sequence>MSKSAKLRELLERPEIIKIVGAHNALAAKLAERGGFEGVWAGSLGISASYVLPDASIVSMSQYLEAARQINEAISIPVVSDCDTGYGNANNVIYMVRMFEAAGIAGVSMEDKKFPKDNSLLEGGRQHLASIEEFQGKIRAAKDTQKSEDFVVIARVEALIAGWGQKEALKRAYAYVDAGADAILIHSKKNTPDEVVEFIKHFKNRRPVVLVPTTYPIITIKELEELEVKMVIYANQTLRAAVGAMEDALDEIKRSGCTLPIEDQIVPVKYIFELQGTLEMKEKEGKYLVS</sequence>
<dbReference type="AlphaFoldDB" id="A0A523W4U7"/>
<dbReference type="Gene3D" id="3.20.20.60">
    <property type="entry name" value="Phosphoenolpyruvate-binding domains"/>
    <property type="match status" value="1"/>
</dbReference>
<dbReference type="PANTHER" id="PTHR42905:SF7">
    <property type="entry name" value="PHOSPHOENOLPYRUVATE PHOSPHOMUTASE"/>
    <property type="match status" value="1"/>
</dbReference>
<dbReference type="InterPro" id="IPR015813">
    <property type="entry name" value="Pyrv/PenolPyrv_kinase-like_dom"/>
</dbReference>
<dbReference type="Proteomes" id="UP000319130">
    <property type="component" value="Unassembled WGS sequence"/>
</dbReference>
<evidence type="ECO:0000256" key="3">
    <source>
        <dbReference type="ARBA" id="ARBA00038455"/>
    </source>
</evidence>
<dbReference type="PANTHER" id="PTHR42905">
    <property type="entry name" value="PHOSPHOENOLPYRUVATE CARBOXYLASE"/>
    <property type="match status" value="1"/>
</dbReference>
<evidence type="ECO:0000313" key="5">
    <source>
        <dbReference type="Proteomes" id="UP000319130"/>
    </source>
</evidence>
<dbReference type="EMBL" id="SOIZ01000211">
    <property type="protein sequence ID" value="TET62037.1"/>
    <property type="molecule type" value="Genomic_DNA"/>
</dbReference>
<reference evidence="4 5" key="1">
    <citation type="submission" date="2019-03" db="EMBL/GenBank/DDBJ databases">
        <title>Metabolic potential of uncultured bacteria and archaea associated with petroleum seepage in deep-sea sediments.</title>
        <authorList>
            <person name="Dong X."/>
            <person name="Hubert C."/>
        </authorList>
    </citation>
    <scope>NUCLEOTIDE SEQUENCE [LARGE SCALE GENOMIC DNA]</scope>
    <source>
        <strain evidence="4">E29_bin52</strain>
    </source>
</reference>
<organism evidence="4 5">
    <name type="scientific">Aerophobetes bacterium</name>
    <dbReference type="NCBI Taxonomy" id="2030807"/>
    <lineage>
        <taxon>Bacteria</taxon>
        <taxon>Candidatus Aerophobota</taxon>
    </lineage>
</organism>
<dbReference type="InterPro" id="IPR040442">
    <property type="entry name" value="Pyrv_kinase-like_dom_sf"/>
</dbReference>
<comment type="similarity">
    <text evidence="3">Belongs to the isocitrate lyase/PEP mutase superfamily. PEP mutase family.</text>
</comment>
<dbReference type="SUPFAM" id="SSF51621">
    <property type="entry name" value="Phosphoenolpyruvate/pyruvate domain"/>
    <property type="match status" value="1"/>
</dbReference>
<protein>
    <recommendedName>
        <fullName evidence="2">phosphoenolpyruvate mutase</fullName>
        <ecNumber evidence="2">5.4.2.9</ecNumber>
    </recommendedName>
</protein>
<evidence type="ECO:0000313" key="4">
    <source>
        <dbReference type="EMBL" id="TET62037.1"/>
    </source>
</evidence>
<dbReference type="InterPro" id="IPR039556">
    <property type="entry name" value="ICL/PEPM"/>
</dbReference>
<dbReference type="NCBIfam" id="TIGR02320">
    <property type="entry name" value="PEP_mutase"/>
    <property type="match status" value="1"/>
</dbReference>
<dbReference type="CDD" id="cd00377">
    <property type="entry name" value="ICL_PEPM"/>
    <property type="match status" value="1"/>
</dbReference>
<gene>
    <name evidence="4" type="primary">aepX</name>
    <name evidence="4" type="ORF">E3J48_04925</name>
</gene>
<proteinExistence type="inferred from homology"/>
<name>A0A523W4U7_UNCAE</name>
<dbReference type="GO" id="GO:0050188">
    <property type="term" value="F:phosphoenolpyruvate mutase activity"/>
    <property type="evidence" value="ECO:0007669"/>
    <property type="project" value="UniProtKB-EC"/>
</dbReference>
<dbReference type="Pfam" id="PF13714">
    <property type="entry name" value="PEP_mutase"/>
    <property type="match status" value="1"/>
</dbReference>
<evidence type="ECO:0000256" key="2">
    <source>
        <dbReference type="ARBA" id="ARBA00024063"/>
    </source>
</evidence>
<comment type="caution">
    <text evidence="4">The sequence shown here is derived from an EMBL/GenBank/DDBJ whole genome shotgun (WGS) entry which is preliminary data.</text>
</comment>
<keyword evidence="1 4" id="KW-0413">Isomerase</keyword>
<keyword evidence="4" id="KW-0670">Pyruvate</keyword>
<dbReference type="InterPro" id="IPR012698">
    <property type="entry name" value="PEnolPyrv_PMutase_core"/>
</dbReference>
<evidence type="ECO:0000256" key="1">
    <source>
        <dbReference type="ARBA" id="ARBA00023235"/>
    </source>
</evidence>
<accession>A0A523W4U7</accession>
<dbReference type="EC" id="5.4.2.9" evidence="2"/>